<organism evidence="3 4">
    <name type="scientific">Brassica cretica</name>
    <name type="common">Mustard</name>
    <dbReference type="NCBI Taxonomy" id="69181"/>
    <lineage>
        <taxon>Eukaryota</taxon>
        <taxon>Viridiplantae</taxon>
        <taxon>Streptophyta</taxon>
        <taxon>Embryophyta</taxon>
        <taxon>Tracheophyta</taxon>
        <taxon>Spermatophyta</taxon>
        <taxon>Magnoliopsida</taxon>
        <taxon>eudicotyledons</taxon>
        <taxon>Gunneridae</taxon>
        <taxon>Pentapetalae</taxon>
        <taxon>rosids</taxon>
        <taxon>malvids</taxon>
        <taxon>Brassicales</taxon>
        <taxon>Brassicaceae</taxon>
        <taxon>Brassiceae</taxon>
        <taxon>Brassica</taxon>
    </lineage>
</organism>
<comment type="caution">
    <text evidence="3">The sequence shown here is derived from an EMBL/GenBank/DDBJ whole genome shotgun (WGS) entry which is preliminary data.</text>
</comment>
<dbReference type="InterPro" id="IPR046349">
    <property type="entry name" value="C1-like_sf"/>
</dbReference>
<dbReference type="Pfam" id="PF03107">
    <property type="entry name" value="C1_2"/>
    <property type="match status" value="2"/>
</dbReference>
<dbReference type="Proteomes" id="UP000712600">
    <property type="component" value="Unassembled WGS sequence"/>
</dbReference>
<evidence type="ECO:0000256" key="1">
    <source>
        <dbReference type="ARBA" id="ARBA00022737"/>
    </source>
</evidence>
<dbReference type="InterPro" id="IPR004146">
    <property type="entry name" value="DC1"/>
</dbReference>
<proteinExistence type="predicted"/>
<feature type="domain" description="DC1" evidence="2">
    <location>
        <begin position="134"/>
        <end position="182"/>
    </location>
</feature>
<gene>
    <name evidence="3" type="ORF">F2Q69_00050570</name>
</gene>
<keyword evidence="1" id="KW-0677">Repeat</keyword>
<evidence type="ECO:0000313" key="3">
    <source>
        <dbReference type="EMBL" id="KAF3525806.1"/>
    </source>
</evidence>
<dbReference type="SUPFAM" id="SSF57889">
    <property type="entry name" value="Cysteine-rich domain"/>
    <property type="match status" value="2"/>
</dbReference>
<protein>
    <recommendedName>
        <fullName evidence="2">DC1 domain-containing protein</fullName>
    </recommendedName>
</protein>
<name>A0A8S9Q588_BRACR</name>
<evidence type="ECO:0000313" key="4">
    <source>
        <dbReference type="Proteomes" id="UP000712600"/>
    </source>
</evidence>
<feature type="domain" description="DC1" evidence="2">
    <location>
        <begin position="51"/>
        <end position="98"/>
    </location>
</feature>
<dbReference type="PANTHER" id="PTHR32410:SF153">
    <property type="entry name" value="CHP-RICH ZINC FINGER PROTEIN-LIKE-RELATED"/>
    <property type="match status" value="1"/>
</dbReference>
<reference evidence="3" key="1">
    <citation type="submission" date="2019-12" db="EMBL/GenBank/DDBJ databases">
        <title>Genome sequencing and annotation of Brassica cretica.</title>
        <authorList>
            <person name="Studholme D.J."/>
            <person name="Sarris P."/>
        </authorList>
    </citation>
    <scope>NUCLEOTIDE SEQUENCE</scope>
    <source>
        <strain evidence="3">PFS-109/04</strain>
        <tissue evidence="3">Leaf</tissue>
    </source>
</reference>
<dbReference type="PANTHER" id="PTHR32410">
    <property type="entry name" value="CYSTEINE/HISTIDINE-RICH C1 DOMAIN FAMILY PROTEIN"/>
    <property type="match status" value="1"/>
</dbReference>
<accession>A0A8S9Q588</accession>
<dbReference type="AlphaFoldDB" id="A0A8S9Q588"/>
<dbReference type="EMBL" id="QGKX02001347">
    <property type="protein sequence ID" value="KAF3525806.1"/>
    <property type="molecule type" value="Genomic_DNA"/>
</dbReference>
<evidence type="ECO:0000259" key="2">
    <source>
        <dbReference type="Pfam" id="PF03107"/>
    </source>
</evidence>
<sequence>MVVTFYRWMFSLNPYFFNKRSGDKQFRFLIGSSVYHHTYCVYHPYVIRISRHHHRVSFTSSPPSKKLICGVCRRKVDSSYGGYACNKCDDYFVHTKCALRKDLWDGKELEGIPEEPEMVVEPLERFSDGVILHFSHNHRLKLEMSGAYEEEKFCQACSLPIYEGSYYTCMDQCDFILHEACAKAPFQKQHAIHAHSLTLKKVGNIQVSGGRGHFYCWACGRLRTGFVYEDPNSRFHVLRYHTRQGISMITISSYFGKKKRGMIIMAGVIYAKAKSYFQEKEGSIRAMTIAPQLFMLIVCLGNTRT</sequence>
<dbReference type="InterPro" id="IPR053192">
    <property type="entry name" value="Vacuole_Formation_Reg"/>
</dbReference>